<feature type="transmembrane region" description="Helical" evidence="1">
    <location>
        <begin position="20"/>
        <end position="39"/>
    </location>
</feature>
<evidence type="ECO:0000256" key="1">
    <source>
        <dbReference type="SAM" id="Phobius"/>
    </source>
</evidence>
<name>A0AAV7BZY6_ENGPU</name>
<proteinExistence type="predicted"/>
<evidence type="ECO:0000313" key="3">
    <source>
        <dbReference type="Proteomes" id="UP000824782"/>
    </source>
</evidence>
<keyword evidence="1" id="KW-0472">Membrane</keyword>
<dbReference type="EMBL" id="WNYA01000004">
    <property type="protein sequence ID" value="KAG8577951.1"/>
    <property type="molecule type" value="Genomic_DNA"/>
</dbReference>
<keyword evidence="1" id="KW-1133">Transmembrane helix</keyword>
<comment type="caution">
    <text evidence="2">The sequence shown here is derived from an EMBL/GenBank/DDBJ whole genome shotgun (WGS) entry which is preliminary data.</text>
</comment>
<keyword evidence="1" id="KW-0812">Transmembrane</keyword>
<evidence type="ECO:0000313" key="2">
    <source>
        <dbReference type="EMBL" id="KAG8577951.1"/>
    </source>
</evidence>
<protein>
    <submittedName>
        <fullName evidence="2">Uncharacterized protein</fullName>
    </submittedName>
</protein>
<dbReference type="Proteomes" id="UP000824782">
    <property type="component" value="Unassembled WGS sequence"/>
</dbReference>
<dbReference type="AlphaFoldDB" id="A0AAV7BZY6"/>
<sequence length="84" mass="9826">MWDVIFKPVLPVTRPALKYFPFSCWFIYQCLVALYALTFGCKNCVYIQQGNHSNSFDQPNATTALWWPNVNLKALNKVVRFYIT</sequence>
<accession>A0AAV7BZY6</accession>
<gene>
    <name evidence="2" type="ORF">GDO81_010336</name>
</gene>
<organism evidence="2 3">
    <name type="scientific">Engystomops pustulosus</name>
    <name type="common">Tungara frog</name>
    <name type="synonym">Physalaemus pustulosus</name>
    <dbReference type="NCBI Taxonomy" id="76066"/>
    <lineage>
        <taxon>Eukaryota</taxon>
        <taxon>Metazoa</taxon>
        <taxon>Chordata</taxon>
        <taxon>Craniata</taxon>
        <taxon>Vertebrata</taxon>
        <taxon>Euteleostomi</taxon>
        <taxon>Amphibia</taxon>
        <taxon>Batrachia</taxon>
        <taxon>Anura</taxon>
        <taxon>Neobatrachia</taxon>
        <taxon>Hyloidea</taxon>
        <taxon>Leptodactylidae</taxon>
        <taxon>Leiuperinae</taxon>
        <taxon>Engystomops</taxon>
    </lineage>
</organism>
<keyword evidence="3" id="KW-1185">Reference proteome</keyword>
<reference evidence="2" key="1">
    <citation type="thesis" date="2020" institute="ProQuest LLC" country="789 East Eisenhower Parkway, Ann Arbor, MI, USA">
        <title>Comparative Genomics and Chromosome Evolution.</title>
        <authorList>
            <person name="Mudd A.B."/>
        </authorList>
    </citation>
    <scope>NUCLEOTIDE SEQUENCE</scope>
    <source>
        <strain evidence="2">237g6f4</strain>
        <tissue evidence="2">Blood</tissue>
    </source>
</reference>